<keyword evidence="8 14" id="KW-0862">Zinc</keyword>
<evidence type="ECO:0000313" key="15">
    <source>
        <dbReference type="EMBL" id="OLL27065.1"/>
    </source>
</evidence>
<dbReference type="GO" id="GO:0008270">
    <property type="term" value="F:zinc ion binding"/>
    <property type="evidence" value="ECO:0007669"/>
    <property type="project" value="UniProtKB-KW"/>
</dbReference>
<comment type="subunit">
    <text evidence="14">Component of the 7-subunit TFIIH core complex composed of XPB/SSL2, XPD/RAD3, SSL1, TFB1, TFB2, TFB4 and TFB5, which is active in NER. The core complex associates with the 3-subunit CTD-kinase module TFIIK composed of CCL1, KIN28 and TFB3 to form the 10-subunit holoenzyme (holo-TFIIH) active in transcription.</text>
</comment>
<evidence type="ECO:0000256" key="7">
    <source>
        <dbReference type="ARBA" id="ARBA00022771"/>
    </source>
</evidence>
<gene>
    <name evidence="15" type="ORF">NEOLI_001994</name>
</gene>
<keyword evidence="7 14" id="KW-0863">Zinc-finger</keyword>
<dbReference type="EMBL" id="LXFE01000123">
    <property type="protein sequence ID" value="OLL27065.1"/>
    <property type="molecule type" value="Genomic_DNA"/>
</dbReference>
<evidence type="ECO:0000256" key="2">
    <source>
        <dbReference type="ARBA" id="ARBA00004123"/>
    </source>
</evidence>
<evidence type="ECO:0000256" key="13">
    <source>
        <dbReference type="ARBA" id="ARBA00033341"/>
    </source>
</evidence>
<dbReference type="OrthoDB" id="17307at2759"/>
<protein>
    <recommendedName>
        <fullName evidence="4 14">General transcription and DNA repair factor IIH subunit TFB4</fullName>
        <shortName evidence="14">TFIIH subunit TFB4</shortName>
    </recommendedName>
    <alternativeName>
        <fullName evidence="13 14">RNA polymerase II transcription factor B subunit 4</fullName>
    </alternativeName>
</protein>
<evidence type="ECO:0000313" key="16">
    <source>
        <dbReference type="Proteomes" id="UP000186594"/>
    </source>
</evidence>
<dbReference type="Proteomes" id="UP000186594">
    <property type="component" value="Unassembled WGS sequence"/>
</dbReference>
<evidence type="ECO:0000256" key="9">
    <source>
        <dbReference type="ARBA" id="ARBA00023015"/>
    </source>
</evidence>
<dbReference type="Pfam" id="PF03850">
    <property type="entry name" value="Tfb4"/>
    <property type="match status" value="1"/>
</dbReference>
<evidence type="ECO:0000256" key="6">
    <source>
        <dbReference type="ARBA" id="ARBA00022763"/>
    </source>
</evidence>
<comment type="caution">
    <text evidence="15">The sequence shown here is derived from an EMBL/GenBank/DDBJ whole genome shotgun (WGS) entry which is preliminary data.</text>
</comment>
<keyword evidence="5 14" id="KW-0479">Metal-binding</keyword>
<keyword evidence="10 14" id="KW-0804">Transcription</keyword>
<dbReference type="AlphaFoldDB" id="A0A1U7LWK8"/>
<dbReference type="PANTHER" id="PTHR12831:SF0">
    <property type="entry name" value="GENERAL TRANSCRIPTION FACTOR IIH SUBUNIT 3"/>
    <property type="match status" value="1"/>
</dbReference>
<keyword evidence="9 14" id="KW-0805">Transcription regulation</keyword>
<dbReference type="STRING" id="1198029.A0A1U7LWK8"/>
<accession>A0A1U7LWK8</accession>
<dbReference type="Gene3D" id="3.40.50.410">
    <property type="entry name" value="von Willebrand factor, type A domain"/>
    <property type="match status" value="1"/>
</dbReference>
<sequence>MTTPSHLSLILDVSPQISQILPFHSLISSLQIFLNAHLSQHKDSQISVFSSTGNFLYPPAREVPPSSSVYPPFAIARESLLEALKDELEKEDLSCRLSAALSLSLAYSNKLGGESKILVICATEDVGTKYIGVMNAIFTAQKKRIPIDVVNMSPPAQMTFLQQAADATGGIYTLLKAPGMLLQNLIVWP</sequence>
<evidence type="ECO:0000256" key="12">
    <source>
        <dbReference type="ARBA" id="ARBA00023242"/>
    </source>
</evidence>
<reference evidence="15 16" key="1">
    <citation type="submission" date="2016-04" db="EMBL/GenBank/DDBJ databases">
        <title>Evolutionary innovation and constraint leading to complex multicellularity in the Ascomycota.</title>
        <authorList>
            <person name="Cisse O."/>
            <person name="Nguyen A."/>
            <person name="Hewitt D.A."/>
            <person name="Jedd G."/>
            <person name="Stajich J.E."/>
        </authorList>
    </citation>
    <scope>NUCLEOTIDE SEQUENCE [LARGE SCALE GENOMIC DNA]</scope>
    <source>
        <strain evidence="15 16">DAH-3</strain>
    </source>
</reference>
<keyword evidence="12 14" id="KW-0539">Nucleus</keyword>
<keyword evidence="6 14" id="KW-0227">DNA damage</keyword>
<keyword evidence="11 14" id="KW-0234">DNA repair</keyword>
<proteinExistence type="inferred from homology"/>
<evidence type="ECO:0000256" key="3">
    <source>
        <dbReference type="ARBA" id="ARBA00005273"/>
    </source>
</evidence>
<evidence type="ECO:0000256" key="4">
    <source>
        <dbReference type="ARBA" id="ARBA00021280"/>
    </source>
</evidence>
<evidence type="ECO:0000256" key="14">
    <source>
        <dbReference type="RuleBase" id="RU368090"/>
    </source>
</evidence>
<keyword evidence="16" id="KW-1185">Reference proteome</keyword>
<dbReference type="InterPro" id="IPR036465">
    <property type="entry name" value="vWFA_dom_sf"/>
</dbReference>
<dbReference type="GO" id="GO:0000439">
    <property type="term" value="C:transcription factor TFIIH core complex"/>
    <property type="evidence" value="ECO:0007669"/>
    <property type="project" value="UniProtKB-UniRule"/>
</dbReference>
<dbReference type="GO" id="GO:0006355">
    <property type="term" value="P:regulation of DNA-templated transcription"/>
    <property type="evidence" value="ECO:0007669"/>
    <property type="project" value="InterPro"/>
</dbReference>
<dbReference type="PANTHER" id="PTHR12831">
    <property type="entry name" value="TRANSCRIPTION INITIATION FACTOR IIH TFIIH , POLYPEPTIDE 3-RELATED"/>
    <property type="match status" value="1"/>
</dbReference>
<organism evidence="15 16">
    <name type="scientific">Neolecta irregularis (strain DAH-3)</name>
    <dbReference type="NCBI Taxonomy" id="1198029"/>
    <lineage>
        <taxon>Eukaryota</taxon>
        <taxon>Fungi</taxon>
        <taxon>Dikarya</taxon>
        <taxon>Ascomycota</taxon>
        <taxon>Taphrinomycotina</taxon>
        <taxon>Neolectales</taxon>
        <taxon>Neolectaceae</taxon>
        <taxon>Neolecta</taxon>
    </lineage>
</organism>
<name>A0A1U7LWK8_NEOID</name>
<dbReference type="GO" id="GO:0006289">
    <property type="term" value="P:nucleotide-excision repair"/>
    <property type="evidence" value="ECO:0007669"/>
    <property type="project" value="UniProtKB-UniRule"/>
</dbReference>
<dbReference type="SUPFAM" id="SSF53300">
    <property type="entry name" value="vWA-like"/>
    <property type="match status" value="1"/>
</dbReference>
<comment type="function">
    <text evidence="1 14">Component of the general transcription and DNA repair factor IIH (TFIIH) core complex, which is involved in general and transcription-coupled nucleotide excision repair (NER) of damaged DNA and, when complexed to TFIIK, in RNA transcription by RNA polymerase II. In NER, TFIIH acts by opening DNA around the lesion to allow the excision of the damaged oligonucleotide and its replacement by a new DNA fragment. In transcription, TFIIH has an essential role in transcription initiation. When the pre-initiation complex (PIC) has been established, TFIIH is required for promoter opening and promoter escape. Phosphorylation of the C-terminal tail (CTD) of the largest subunit of RNA polymerase II by the kinase module TFIIK controls the initiation of transcription.</text>
</comment>
<evidence type="ECO:0000256" key="1">
    <source>
        <dbReference type="ARBA" id="ARBA00002817"/>
    </source>
</evidence>
<evidence type="ECO:0000256" key="11">
    <source>
        <dbReference type="ARBA" id="ARBA00023204"/>
    </source>
</evidence>
<evidence type="ECO:0000256" key="8">
    <source>
        <dbReference type="ARBA" id="ARBA00022833"/>
    </source>
</evidence>
<comment type="subcellular location">
    <subcellularLocation>
        <location evidence="2 14">Nucleus</location>
    </subcellularLocation>
</comment>
<dbReference type="InterPro" id="IPR004600">
    <property type="entry name" value="TFIIH_Tfb4/GTF2H3"/>
</dbReference>
<evidence type="ECO:0000256" key="5">
    <source>
        <dbReference type="ARBA" id="ARBA00022723"/>
    </source>
</evidence>
<evidence type="ECO:0000256" key="10">
    <source>
        <dbReference type="ARBA" id="ARBA00023163"/>
    </source>
</evidence>
<comment type="similarity">
    <text evidence="3 14">Belongs to the TFB4 family.</text>
</comment>
<dbReference type="GO" id="GO:0005675">
    <property type="term" value="C:transcription factor TFIIH holo complex"/>
    <property type="evidence" value="ECO:0007669"/>
    <property type="project" value="UniProtKB-UniRule"/>
</dbReference>